<protein>
    <submittedName>
        <fullName evidence="2">Uncharacterized protein</fullName>
    </submittedName>
</protein>
<feature type="compositionally biased region" description="Acidic residues" evidence="1">
    <location>
        <begin position="111"/>
        <end position="131"/>
    </location>
</feature>
<organism evidence="2 3">
    <name type="scientific">Streptomyces mangrovisoli</name>
    <dbReference type="NCBI Taxonomy" id="1428628"/>
    <lineage>
        <taxon>Bacteria</taxon>
        <taxon>Bacillati</taxon>
        <taxon>Actinomycetota</taxon>
        <taxon>Actinomycetes</taxon>
        <taxon>Kitasatosporales</taxon>
        <taxon>Streptomycetaceae</taxon>
        <taxon>Streptomyces</taxon>
    </lineage>
</organism>
<reference evidence="2" key="1">
    <citation type="submission" date="2016-10" db="EMBL/GenBank/DDBJ databases">
        <title>Genome sequence of Streptomyces mangrovisoli MUSC 149.</title>
        <authorList>
            <person name="Lee L.-H."/>
            <person name="Ser H.-L."/>
        </authorList>
    </citation>
    <scope>NUCLEOTIDE SEQUENCE [LARGE SCALE GENOMIC DNA]</scope>
    <source>
        <strain evidence="2">MUSC 149</strain>
    </source>
</reference>
<dbReference type="Proteomes" id="UP000034196">
    <property type="component" value="Unassembled WGS sequence"/>
</dbReference>
<dbReference type="AlphaFoldDB" id="A0A1J4NY50"/>
<comment type="caution">
    <text evidence="2">The sequence shown here is derived from an EMBL/GenBank/DDBJ whole genome shotgun (WGS) entry which is preliminary data.</text>
</comment>
<name>A0A1J4NY50_9ACTN</name>
<feature type="region of interest" description="Disordered" evidence="1">
    <location>
        <begin position="104"/>
        <end position="131"/>
    </location>
</feature>
<evidence type="ECO:0000256" key="1">
    <source>
        <dbReference type="SAM" id="MobiDB-lite"/>
    </source>
</evidence>
<accession>A0A1J4NY50</accession>
<keyword evidence="3" id="KW-1185">Reference proteome</keyword>
<proteinExistence type="predicted"/>
<evidence type="ECO:0000313" key="2">
    <source>
        <dbReference type="EMBL" id="OIJ67457.1"/>
    </source>
</evidence>
<evidence type="ECO:0000313" key="3">
    <source>
        <dbReference type="Proteomes" id="UP000034196"/>
    </source>
</evidence>
<gene>
    <name evidence="2" type="ORF">WN71_012770</name>
</gene>
<dbReference type="OrthoDB" id="9816424at2"/>
<sequence length="131" mass="14637">MPVSSDAEPDLVDLPVIRLDAARELFRTSESSGLGRPGTDEVFDEWLRVHEGIAFYRNADRPVQARPIVSGDEIPEWLDNSRIGRARLEAVCVTSWWPASAQAVERPEGFVDADEDDDGRYDEANDTETCT</sequence>
<dbReference type="EMBL" id="LAVA02000026">
    <property type="protein sequence ID" value="OIJ67457.1"/>
    <property type="molecule type" value="Genomic_DNA"/>
</dbReference>
<dbReference type="RefSeq" id="WP_046587053.1">
    <property type="nucleotide sequence ID" value="NZ_LAVA02000026.1"/>
</dbReference>